<dbReference type="Proteomes" id="UP000217215">
    <property type="component" value="Chromosome"/>
</dbReference>
<dbReference type="SUPFAM" id="SSF110581">
    <property type="entry name" value="Indigoidine synthase A-like"/>
    <property type="match status" value="1"/>
</dbReference>
<comment type="similarity">
    <text evidence="6">Belongs to the pseudouridine-5'-phosphate glycosidase family.</text>
</comment>
<accession>A0A249KG41</accession>
<protein>
    <recommendedName>
        <fullName evidence="6">Pseudouridine-5'-phosphate glycosidase</fullName>
        <shortName evidence="6">PsiMP glycosidase</shortName>
        <ecNumber evidence="6">4.2.1.70</ecNumber>
    </recommendedName>
</protein>
<keyword evidence="2 6" id="KW-0378">Hydrolase</keyword>
<dbReference type="InterPro" id="IPR007342">
    <property type="entry name" value="PsuG"/>
</dbReference>
<feature type="active site" description="Nucleophile" evidence="6">
    <location>
        <position position="160"/>
    </location>
</feature>
<feature type="binding site" evidence="6">
    <location>
        <position position="87"/>
    </location>
    <ligand>
        <name>substrate</name>
    </ligand>
</feature>
<organism evidence="7 8">
    <name type="scientific">Candidatus Planktophila sulfonica</name>
    <dbReference type="NCBI Taxonomy" id="1884904"/>
    <lineage>
        <taxon>Bacteria</taxon>
        <taxon>Bacillati</taxon>
        <taxon>Actinomycetota</taxon>
        <taxon>Actinomycetes</taxon>
        <taxon>Candidatus Nanopelagicales</taxon>
        <taxon>Candidatus Nanopelagicaceae</taxon>
        <taxon>Candidatus Planktophila</taxon>
    </lineage>
</organism>
<dbReference type="OrthoDB" id="9805870at2"/>
<keyword evidence="8" id="KW-1185">Reference proteome</keyword>
<dbReference type="InterPro" id="IPR022830">
    <property type="entry name" value="Indigdn_synthA-like"/>
</dbReference>
<dbReference type="KEGG" id="psuf:A1sIA56_02440"/>
<evidence type="ECO:0000256" key="4">
    <source>
        <dbReference type="ARBA" id="ARBA00023239"/>
    </source>
</evidence>
<dbReference type="EC" id="4.2.1.70" evidence="6"/>
<dbReference type="GO" id="GO:0046113">
    <property type="term" value="P:nucleobase catabolic process"/>
    <property type="evidence" value="ECO:0007669"/>
    <property type="project" value="UniProtKB-UniRule"/>
</dbReference>
<feature type="binding site" evidence="6">
    <location>
        <position position="139"/>
    </location>
    <ligand>
        <name>Mn(2+)</name>
        <dbReference type="ChEBI" id="CHEBI:29035"/>
    </ligand>
</feature>
<evidence type="ECO:0000313" key="7">
    <source>
        <dbReference type="EMBL" id="ASY15778.1"/>
    </source>
</evidence>
<dbReference type="GO" id="GO:0046872">
    <property type="term" value="F:metal ion binding"/>
    <property type="evidence" value="ECO:0007669"/>
    <property type="project" value="UniProtKB-KW"/>
</dbReference>
<dbReference type="HAMAP" id="MF_01876">
    <property type="entry name" value="PsiMP_glycosidase"/>
    <property type="match status" value="1"/>
</dbReference>
<feature type="active site" description="Proton donor" evidence="6">
    <location>
        <position position="26"/>
    </location>
</feature>
<gene>
    <name evidence="6" type="primary">psuG</name>
    <name evidence="7" type="ORF">A1sIA56_02440</name>
</gene>
<evidence type="ECO:0000256" key="5">
    <source>
        <dbReference type="ARBA" id="ARBA00023295"/>
    </source>
</evidence>
<name>A0A249KG41_9ACTN</name>
<evidence type="ECO:0000256" key="6">
    <source>
        <dbReference type="HAMAP-Rule" id="MF_01876"/>
    </source>
</evidence>
<evidence type="ECO:0000256" key="1">
    <source>
        <dbReference type="ARBA" id="ARBA00022723"/>
    </source>
</evidence>
<comment type="catalytic activity">
    <reaction evidence="6">
        <text>D-ribose 5-phosphate + uracil = psi-UMP + H2O</text>
        <dbReference type="Rhea" id="RHEA:18337"/>
        <dbReference type="ChEBI" id="CHEBI:15377"/>
        <dbReference type="ChEBI" id="CHEBI:17568"/>
        <dbReference type="ChEBI" id="CHEBI:58380"/>
        <dbReference type="ChEBI" id="CHEBI:78346"/>
        <dbReference type="EC" id="4.2.1.70"/>
    </reaction>
</comment>
<keyword evidence="4 6" id="KW-0456">Lyase</keyword>
<feature type="binding site" evidence="6">
    <location>
        <begin position="141"/>
        <end position="143"/>
    </location>
    <ligand>
        <name>substrate</name>
    </ligand>
</feature>
<dbReference type="EMBL" id="CP016773">
    <property type="protein sequence ID" value="ASY15778.1"/>
    <property type="molecule type" value="Genomic_DNA"/>
</dbReference>
<feature type="binding site" evidence="6">
    <location>
        <position position="107"/>
    </location>
    <ligand>
        <name>substrate</name>
    </ligand>
</feature>
<sequence>MNSYEFVPSPEVAAALKAGKPVVALESTIISHGLPRPSNLDVAREVEQIVRDHGATPATIAILDGKVCIGLTDDQLVAIANRDDIAKASSRDLAIIAATGKSAATTVAATAHLAVLAGIHVFATGGLGGVHRGANESFDESADLTALSDLDITVVCAGVKSILDVGATLERLETLAIGLVGYKTTHFPGFYLTDSGYTLEHQVNTADEIAAIIHARNSLKTDIHALIVANPVLKEMDRVRHDAILKSGLEGAAKNGIVGKAVTPFLLEHFHTASEGESLKVNIEIIKSNSALAADIAVAVAK</sequence>
<reference evidence="7 8" key="1">
    <citation type="submission" date="2016-07" db="EMBL/GenBank/DDBJ databases">
        <title>High microdiversification within the ubiquitous acI lineage of Actinobacteria.</title>
        <authorList>
            <person name="Neuenschwander S.M."/>
            <person name="Salcher M."/>
            <person name="Ghai R."/>
            <person name="Pernthaler J."/>
        </authorList>
    </citation>
    <scope>NUCLEOTIDE SEQUENCE [LARGE SCALE GENOMIC DNA]</scope>
    <source>
        <strain evidence="7">MMS-IA-56</strain>
    </source>
</reference>
<keyword evidence="3 6" id="KW-0464">Manganese</keyword>
<evidence type="ECO:0000256" key="2">
    <source>
        <dbReference type="ARBA" id="ARBA00022801"/>
    </source>
</evidence>
<evidence type="ECO:0000256" key="3">
    <source>
        <dbReference type="ARBA" id="ARBA00023211"/>
    </source>
</evidence>
<evidence type="ECO:0000313" key="8">
    <source>
        <dbReference type="Proteomes" id="UP000217215"/>
    </source>
</evidence>
<keyword evidence="1 6" id="KW-0479">Metal-binding</keyword>
<proteinExistence type="inferred from homology"/>
<dbReference type="Pfam" id="PF04227">
    <property type="entry name" value="Indigoidine_A"/>
    <property type="match status" value="1"/>
</dbReference>
<comment type="subunit">
    <text evidence="6">Homotrimer.</text>
</comment>
<dbReference type="GO" id="GO:0004730">
    <property type="term" value="F:pseudouridylate synthase activity"/>
    <property type="evidence" value="ECO:0007669"/>
    <property type="project" value="UniProtKB-UniRule"/>
</dbReference>
<comment type="function">
    <text evidence="6">Catalyzes the reversible cleavage of pseudouridine 5'-phosphate (PsiMP) to ribose 5-phosphate and uracil. Functions biologically in the cleavage direction, as part of a pseudouridine degradation pathway.</text>
</comment>
<dbReference type="GO" id="GO:0005737">
    <property type="term" value="C:cytoplasm"/>
    <property type="evidence" value="ECO:0007669"/>
    <property type="project" value="TreeGrafter"/>
</dbReference>
<dbReference type="RefSeq" id="WP_095673373.1">
    <property type="nucleotide sequence ID" value="NZ_CP016773.1"/>
</dbReference>
<comment type="cofactor">
    <cofactor evidence="6">
        <name>Mn(2+)</name>
        <dbReference type="ChEBI" id="CHEBI:29035"/>
    </cofactor>
    <text evidence="6">Binds 1 Mn(2+) ion per subunit.</text>
</comment>
<dbReference type="AlphaFoldDB" id="A0A249KG41"/>
<keyword evidence="5 6" id="KW-0326">Glycosidase</keyword>
<dbReference type="Gene3D" id="3.40.1790.10">
    <property type="entry name" value="Indigoidine synthase domain"/>
    <property type="match status" value="1"/>
</dbReference>
<dbReference type="PANTHER" id="PTHR42909:SF1">
    <property type="entry name" value="CARBOHYDRATE KINASE PFKB DOMAIN-CONTAINING PROTEIN"/>
    <property type="match status" value="1"/>
</dbReference>
<dbReference type="PANTHER" id="PTHR42909">
    <property type="entry name" value="ZGC:136858"/>
    <property type="match status" value="1"/>
</dbReference>
<dbReference type="GO" id="GO:0016798">
    <property type="term" value="F:hydrolase activity, acting on glycosyl bonds"/>
    <property type="evidence" value="ECO:0007669"/>
    <property type="project" value="UniProtKB-KW"/>
</dbReference>